<dbReference type="SMART" id="SM00397">
    <property type="entry name" value="t_SNARE"/>
    <property type="match status" value="1"/>
</dbReference>
<dbReference type="GO" id="GO:0000139">
    <property type="term" value="C:Golgi membrane"/>
    <property type="evidence" value="ECO:0007669"/>
    <property type="project" value="UniProtKB-SubCell"/>
</dbReference>
<evidence type="ECO:0000256" key="6">
    <source>
        <dbReference type="ARBA" id="ARBA00022989"/>
    </source>
</evidence>
<dbReference type="Proteomes" id="UP000835206">
    <property type="component" value="Chromosome 13"/>
</dbReference>
<dbReference type="GO" id="GO:0012507">
    <property type="term" value="C:ER to Golgi transport vesicle membrane"/>
    <property type="evidence" value="ECO:0007669"/>
    <property type="project" value="TreeGrafter"/>
</dbReference>
<dbReference type="GeneID" id="100644075"/>
<evidence type="ECO:0000256" key="9">
    <source>
        <dbReference type="ARBA" id="ARBA00023136"/>
    </source>
</evidence>
<protein>
    <recommendedName>
        <fullName evidence="12">Vesicle transport through interaction with t-SNAREs homolog 1A</fullName>
    </recommendedName>
    <alternativeName>
        <fullName evidence="14">Vesicle transport v-SNARE protein Vti1-like 2</fullName>
    </alternativeName>
    <alternativeName>
        <fullName evidence="13">Vti1-rp2</fullName>
    </alternativeName>
</protein>
<keyword evidence="3" id="KW-0813">Transport</keyword>
<sequence>MQLLQTDFRTQLLQVIRCVISDSERPLFHIFVSNGNTFKMASLIDNYEQQYAVLTADITAKIGRIRTQSGNEKRLSIQDVDRQIEEAQELLEQMELEVRGVNGAARDRLRGRVESHRAELKRLTQEFQSAKKAKDESIEISREDSWENNITEDQKKRLLDTSEQIDRTGRTLQNGYRMVLETEEIGSQVLKELHEQRETIQKGRARLRDTDAELGRGSRLLSGMMFRSLQQRIVLAVVALTLIIVICIVMYYSFKSKS</sequence>
<comment type="subcellular location">
    <subcellularLocation>
        <location evidence="10">Endomembrane system</location>
        <topology evidence="10">Single-pass type IV membrane protein</topology>
    </subcellularLocation>
    <subcellularLocation>
        <location evidence="1">Golgi apparatus membrane</location>
        <topology evidence="1">Single-pass membrane protein</topology>
    </subcellularLocation>
</comment>
<feature type="coiled-coil region" evidence="15">
    <location>
        <begin position="77"/>
        <end position="133"/>
    </location>
</feature>
<feature type="domain" description="T-SNARE coiled-coil homology" evidence="17">
    <location>
        <begin position="157"/>
        <end position="224"/>
    </location>
</feature>
<evidence type="ECO:0000256" key="3">
    <source>
        <dbReference type="ARBA" id="ARBA00022448"/>
    </source>
</evidence>
<evidence type="ECO:0000256" key="14">
    <source>
        <dbReference type="ARBA" id="ARBA00082368"/>
    </source>
</evidence>
<dbReference type="GO" id="GO:0005789">
    <property type="term" value="C:endoplasmic reticulum membrane"/>
    <property type="evidence" value="ECO:0007669"/>
    <property type="project" value="TreeGrafter"/>
</dbReference>
<keyword evidence="7" id="KW-0333">Golgi apparatus</keyword>
<dbReference type="CTD" id="143187"/>
<dbReference type="Gene3D" id="1.20.58.400">
    <property type="entry name" value="t-snare proteins"/>
    <property type="match status" value="1"/>
</dbReference>
<evidence type="ECO:0000256" key="8">
    <source>
        <dbReference type="ARBA" id="ARBA00023054"/>
    </source>
</evidence>
<evidence type="ECO:0000256" key="1">
    <source>
        <dbReference type="ARBA" id="ARBA00004194"/>
    </source>
</evidence>
<proteinExistence type="inferred from homology"/>
<keyword evidence="6 16" id="KW-1133">Transmembrane helix</keyword>
<evidence type="ECO:0000256" key="5">
    <source>
        <dbReference type="ARBA" id="ARBA00022927"/>
    </source>
</evidence>
<evidence type="ECO:0000259" key="17">
    <source>
        <dbReference type="SMART" id="SM00397"/>
    </source>
</evidence>
<dbReference type="InterPro" id="IPR007705">
    <property type="entry name" value="Vesicle_trsprt_v-SNARE_N"/>
</dbReference>
<dbReference type="InterPro" id="IPR010989">
    <property type="entry name" value="SNARE"/>
</dbReference>
<evidence type="ECO:0000256" key="7">
    <source>
        <dbReference type="ARBA" id="ARBA00023034"/>
    </source>
</evidence>
<dbReference type="GO" id="GO:0006891">
    <property type="term" value="P:intra-Golgi vesicle-mediated transport"/>
    <property type="evidence" value="ECO:0007669"/>
    <property type="project" value="TreeGrafter"/>
</dbReference>
<accession>A0A9B7I0D8</accession>
<name>A0A9B7I0D8_BOMTE</name>
<dbReference type="CDD" id="cd15891">
    <property type="entry name" value="SNARE_Vti1a"/>
    <property type="match status" value="1"/>
</dbReference>
<dbReference type="RefSeq" id="XP_020721971.1">
    <property type="nucleotide sequence ID" value="XM_020866312.2"/>
</dbReference>
<evidence type="ECO:0000256" key="4">
    <source>
        <dbReference type="ARBA" id="ARBA00022692"/>
    </source>
</evidence>
<dbReference type="InterPro" id="IPR000727">
    <property type="entry name" value="T_SNARE_dom"/>
</dbReference>
<reference evidence="19" key="1">
    <citation type="submission" date="2025-08" db="UniProtKB">
        <authorList>
            <consortium name="RefSeq"/>
        </authorList>
    </citation>
    <scope>IDENTIFICATION</scope>
</reference>
<dbReference type="GO" id="GO:0031201">
    <property type="term" value="C:SNARE complex"/>
    <property type="evidence" value="ECO:0007669"/>
    <property type="project" value="TreeGrafter"/>
</dbReference>
<dbReference type="PANTHER" id="PTHR21230">
    <property type="entry name" value="VESICLE TRANSPORT V-SNARE PROTEIN VTI1-RELATED"/>
    <property type="match status" value="1"/>
</dbReference>
<keyword evidence="4 16" id="KW-0812">Transmembrane</keyword>
<dbReference type="Pfam" id="PF05008">
    <property type="entry name" value="V-SNARE"/>
    <property type="match status" value="1"/>
</dbReference>
<dbReference type="GO" id="GO:0006896">
    <property type="term" value="P:Golgi to vacuole transport"/>
    <property type="evidence" value="ECO:0007669"/>
    <property type="project" value="TreeGrafter"/>
</dbReference>
<dbReference type="Pfam" id="PF12352">
    <property type="entry name" value="V-SNARE_C"/>
    <property type="match status" value="1"/>
</dbReference>
<feature type="transmembrane region" description="Helical" evidence="16">
    <location>
        <begin position="233"/>
        <end position="254"/>
    </location>
</feature>
<organism evidence="18 19">
    <name type="scientific">Bombus terrestris</name>
    <name type="common">Buff-tailed bumblebee</name>
    <name type="synonym">Apis terrestris</name>
    <dbReference type="NCBI Taxonomy" id="30195"/>
    <lineage>
        <taxon>Eukaryota</taxon>
        <taxon>Metazoa</taxon>
        <taxon>Ecdysozoa</taxon>
        <taxon>Arthropoda</taxon>
        <taxon>Hexapoda</taxon>
        <taxon>Insecta</taxon>
        <taxon>Pterygota</taxon>
        <taxon>Neoptera</taxon>
        <taxon>Endopterygota</taxon>
        <taxon>Hymenoptera</taxon>
        <taxon>Apocrita</taxon>
        <taxon>Aculeata</taxon>
        <taxon>Apoidea</taxon>
        <taxon>Anthophila</taxon>
        <taxon>Apidae</taxon>
        <taxon>Bombus</taxon>
        <taxon>Bombus</taxon>
    </lineage>
</organism>
<dbReference type="SUPFAM" id="SSF47661">
    <property type="entry name" value="t-snare proteins"/>
    <property type="match status" value="1"/>
</dbReference>
<dbReference type="GO" id="GO:0042147">
    <property type="term" value="P:retrograde transport, endosome to Golgi"/>
    <property type="evidence" value="ECO:0007669"/>
    <property type="project" value="TreeGrafter"/>
</dbReference>
<evidence type="ECO:0000313" key="19">
    <source>
        <dbReference type="RefSeq" id="XP_020721971.1"/>
    </source>
</evidence>
<evidence type="ECO:0000256" key="13">
    <source>
        <dbReference type="ARBA" id="ARBA00081711"/>
    </source>
</evidence>
<keyword evidence="9 16" id="KW-0472">Membrane</keyword>
<dbReference type="GO" id="GO:0005484">
    <property type="term" value="F:SNAP receptor activity"/>
    <property type="evidence" value="ECO:0007669"/>
    <property type="project" value="TreeGrafter"/>
</dbReference>
<dbReference type="Gene3D" id="1.20.5.110">
    <property type="match status" value="1"/>
</dbReference>
<dbReference type="InterPro" id="IPR038407">
    <property type="entry name" value="v-SNARE_N_sf"/>
</dbReference>
<evidence type="ECO:0000256" key="10">
    <source>
        <dbReference type="ARBA" id="ARBA00046280"/>
    </source>
</evidence>
<dbReference type="AlphaFoldDB" id="A0A9B7I0D8"/>
<dbReference type="GO" id="GO:0031902">
    <property type="term" value="C:late endosome membrane"/>
    <property type="evidence" value="ECO:0007669"/>
    <property type="project" value="TreeGrafter"/>
</dbReference>
<dbReference type="PANTHER" id="PTHR21230:SF26">
    <property type="entry name" value="VESICLE TRANSPORT THROUGH INTERACTION WITH T-SNARES HOMOLOG 1A"/>
    <property type="match status" value="1"/>
</dbReference>
<evidence type="ECO:0000256" key="11">
    <source>
        <dbReference type="ARBA" id="ARBA00065755"/>
    </source>
</evidence>
<dbReference type="FunFam" id="1.20.5.110:FF:000078">
    <property type="entry name" value="Vesicle transport through interaction with t-SNAREs 1A"/>
    <property type="match status" value="1"/>
</dbReference>
<evidence type="ECO:0000256" key="16">
    <source>
        <dbReference type="SAM" id="Phobius"/>
    </source>
</evidence>
<keyword evidence="5" id="KW-0653">Protein transport</keyword>
<gene>
    <name evidence="19" type="primary">LOC100644075</name>
</gene>
<evidence type="ECO:0000256" key="15">
    <source>
        <dbReference type="SAM" id="Coils"/>
    </source>
</evidence>
<comment type="subunit">
    <text evidence="11">Interacts with distinct SNARE complexes that contain either STX5 or STX6. Interacts with NAPA and, to a lesser extent, with NAPG. Identified in a complex containing STX6, STX12, VAMP4 and VTI1A.</text>
</comment>
<evidence type="ECO:0000313" key="18">
    <source>
        <dbReference type="Proteomes" id="UP000835206"/>
    </source>
</evidence>
<dbReference type="GO" id="GO:0016236">
    <property type="term" value="P:macroautophagy"/>
    <property type="evidence" value="ECO:0007669"/>
    <property type="project" value="TreeGrafter"/>
</dbReference>
<evidence type="ECO:0000256" key="2">
    <source>
        <dbReference type="ARBA" id="ARBA00006108"/>
    </source>
</evidence>
<keyword evidence="18" id="KW-1185">Reference proteome</keyword>
<dbReference type="SUPFAM" id="SSF58038">
    <property type="entry name" value="SNARE fusion complex"/>
    <property type="match status" value="1"/>
</dbReference>
<dbReference type="GO" id="GO:0006886">
    <property type="term" value="P:intracellular protein transport"/>
    <property type="evidence" value="ECO:0007669"/>
    <property type="project" value="InterPro"/>
</dbReference>
<keyword evidence="8 15" id="KW-0175">Coiled coil</keyword>
<dbReference type="GO" id="GO:0048280">
    <property type="term" value="P:vesicle fusion with Golgi apparatus"/>
    <property type="evidence" value="ECO:0007669"/>
    <property type="project" value="TreeGrafter"/>
</dbReference>
<evidence type="ECO:0000256" key="12">
    <source>
        <dbReference type="ARBA" id="ARBA00071612"/>
    </source>
</evidence>
<dbReference type="GO" id="GO:0000149">
    <property type="term" value="F:SNARE binding"/>
    <property type="evidence" value="ECO:0007669"/>
    <property type="project" value="TreeGrafter"/>
</dbReference>
<dbReference type="FunFam" id="1.20.58.400:FF:000001">
    <property type="entry name" value="Vesicle transport through interaction with t-SNAREs homolog 1A"/>
    <property type="match status" value="1"/>
</dbReference>
<comment type="similarity">
    <text evidence="2">Belongs to the VTI1 family.</text>
</comment>
<dbReference type="GO" id="GO:0005829">
    <property type="term" value="C:cytosol"/>
    <property type="evidence" value="ECO:0007669"/>
    <property type="project" value="GOC"/>
</dbReference>